<comment type="caution">
    <text evidence="1">The sequence shown here is derived from an EMBL/GenBank/DDBJ whole genome shotgun (WGS) entry which is preliminary data.</text>
</comment>
<organism evidence="1 2">
    <name type="scientific">Actinomadura harenae</name>
    <dbReference type="NCBI Taxonomy" id="2483351"/>
    <lineage>
        <taxon>Bacteria</taxon>
        <taxon>Bacillati</taxon>
        <taxon>Actinomycetota</taxon>
        <taxon>Actinomycetes</taxon>
        <taxon>Streptosporangiales</taxon>
        <taxon>Thermomonosporaceae</taxon>
        <taxon>Actinomadura</taxon>
    </lineage>
</organism>
<reference evidence="1 2" key="1">
    <citation type="submission" date="2018-10" db="EMBL/GenBank/DDBJ databases">
        <title>Isolation from soil.</title>
        <authorList>
            <person name="Hu J."/>
        </authorList>
    </citation>
    <scope>NUCLEOTIDE SEQUENCE [LARGE SCALE GENOMIC DNA]</scope>
    <source>
        <strain evidence="1 2">NEAU-Ht49</strain>
    </source>
</reference>
<evidence type="ECO:0000313" key="2">
    <source>
        <dbReference type="Proteomes" id="UP000282674"/>
    </source>
</evidence>
<dbReference type="EMBL" id="RFFG01000036">
    <property type="protein sequence ID" value="RMI42074.1"/>
    <property type="molecule type" value="Genomic_DNA"/>
</dbReference>
<name>A0A3M2LWY6_9ACTN</name>
<keyword evidence="2" id="KW-1185">Reference proteome</keyword>
<sequence>MSLIVCSEVQVCEKLAVTDTSTVLKNELWTVEEMDIEVDVPTVSDPESVRVIGLDVAFATAVESATGGP</sequence>
<dbReference type="AlphaFoldDB" id="A0A3M2LWY6"/>
<gene>
    <name evidence="1" type="ORF">EBO15_20705</name>
</gene>
<proteinExistence type="predicted"/>
<protein>
    <submittedName>
        <fullName evidence="1">Uncharacterized protein</fullName>
    </submittedName>
</protein>
<evidence type="ECO:0000313" key="1">
    <source>
        <dbReference type="EMBL" id="RMI42074.1"/>
    </source>
</evidence>
<accession>A0A3M2LWY6</accession>
<dbReference type="Proteomes" id="UP000282674">
    <property type="component" value="Unassembled WGS sequence"/>
</dbReference>